<evidence type="ECO:0000313" key="2">
    <source>
        <dbReference type="EMBL" id="GFH16421.1"/>
    </source>
</evidence>
<keyword evidence="3" id="KW-1185">Reference proteome</keyword>
<name>A0A699Z2Y0_HAELA</name>
<evidence type="ECO:0000256" key="1">
    <source>
        <dbReference type="SAM" id="MobiDB-lite"/>
    </source>
</evidence>
<dbReference type="Proteomes" id="UP000485058">
    <property type="component" value="Unassembled WGS sequence"/>
</dbReference>
<protein>
    <submittedName>
        <fullName evidence="2">Uncharacterized protein</fullName>
    </submittedName>
</protein>
<proteinExistence type="predicted"/>
<dbReference type="EMBL" id="BLLF01000996">
    <property type="protein sequence ID" value="GFH16421.1"/>
    <property type="molecule type" value="Genomic_DNA"/>
</dbReference>
<comment type="caution">
    <text evidence="2">The sequence shown here is derived from an EMBL/GenBank/DDBJ whole genome shotgun (WGS) entry which is preliminary data.</text>
</comment>
<dbReference type="AlphaFoldDB" id="A0A699Z2Y0"/>
<reference evidence="2 3" key="1">
    <citation type="submission" date="2020-02" db="EMBL/GenBank/DDBJ databases">
        <title>Draft genome sequence of Haematococcus lacustris strain NIES-144.</title>
        <authorList>
            <person name="Morimoto D."/>
            <person name="Nakagawa S."/>
            <person name="Yoshida T."/>
            <person name="Sawayama S."/>
        </authorList>
    </citation>
    <scope>NUCLEOTIDE SEQUENCE [LARGE SCALE GENOMIC DNA]</scope>
    <source>
        <strain evidence="2 3">NIES-144</strain>
    </source>
</reference>
<feature type="region of interest" description="Disordered" evidence="1">
    <location>
        <begin position="52"/>
        <end position="77"/>
    </location>
</feature>
<evidence type="ECO:0000313" key="3">
    <source>
        <dbReference type="Proteomes" id="UP000485058"/>
    </source>
</evidence>
<gene>
    <name evidence="2" type="ORF">HaLaN_12838</name>
</gene>
<organism evidence="2 3">
    <name type="scientific">Haematococcus lacustris</name>
    <name type="common">Green alga</name>
    <name type="synonym">Haematococcus pluvialis</name>
    <dbReference type="NCBI Taxonomy" id="44745"/>
    <lineage>
        <taxon>Eukaryota</taxon>
        <taxon>Viridiplantae</taxon>
        <taxon>Chlorophyta</taxon>
        <taxon>core chlorophytes</taxon>
        <taxon>Chlorophyceae</taxon>
        <taxon>CS clade</taxon>
        <taxon>Chlamydomonadales</taxon>
        <taxon>Haematococcaceae</taxon>
        <taxon>Haematococcus</taxon>
    </lineage>
</organism>
<accession>A0A699Z2Y0</accession>
<sequence>MPCCPGRTITRQVAGQGLQCSAEHAAHWAQQVVGTHAPCPCAFGTLQTAPERHLSSPASGPSWSLVVPGDGGAVQAV</sequence>